<feature type="signal peptide" evidence="1">
    <location>
        <begin position="1"/>
        <end position="19"/>
    </location>
</feature>
<accession>A0ABT7CL27</accession>
<dbReference type="RefSeq" id="WP_313997246.1">
    <property type="nucleotide sequence ID" value="NZ_JASJOT010000009.1"/>
</dbReference>
<evidence type="ECO:0000313" key="3">
    <source>
        <dbReference type="Proteomes" id="UP001228581"/>
    </source>
</evidence>
<comment type="caution">
    <text evidence="2">The sequence shown here is derived from an EMBL/GenBank/DDBJ whole genome shotgun (WGS) entry which is preliminary data.</text>
</comment>
<dbReference type="EMBL" id="JASJOT010000009">
    <property type="protein sequence ID" value="MDJ1494241.1"/>
    <property type="molecule type" value="Genomic_DNA"/>
</dbReference>
<evidence type="ECO:0008006" key="4">
    <source>
        <dbReference type="Google" id="ProtNLM"/>
    </source>
</evidence>
<protein>
    <recommendedName>
        <fullName evidence="4">DUF4377 domain-containing protein</fullName>
    </recommendedName>
</protein>
<evidence type="ECO:0000313" key="2">
    <source>
        <dbReference type="EMBL" id="MDJ1494241.1"/>
    </source>
</evidence>
<keyword evidence="1" id="KW-0732">Signal</keyword>
<sequence>MKKYLLLLFLVSCSSPKVEVTASLVTMPPPPFPEYPIEVKFVGTVEPVRLYLKENLKNWASYKPLMDTVDNKEMPRVKYIVKHSYSTKK</sequence>
<feature type="chain" id="PRO_5047334750" description="DUF4377 domain-containing protein" evidence="1">
    <location>
        <begin position="20"/>
        <end position="89"/>
    </location>
</feature>
<organism evidence="2 3">
    <name type="scientific">Xanthocytophaga flava</name>
    <dbReference type="NCBI Taxonomy" id="3048013"/>
    <lineage>
        <taxon>Bacteria</taxon>
        <taxon>Pseudomonadati</taxon>
        <taxon>Bacteroidota</taxon>
        <taxon>Cytophagia</taxon>
        <taxon>Cytophagales</taxon>
        <taxon>Rhodocytophagaceae</taxon>
        <taxon>Xanthocytophaga</taxon>
    </lineage>
</organism>
<gene>
    <name evidence="2" type="ORF">QNI19_14955</name>
</gene>
<name>A0ABT7CL27_9BACT</name>
<evidence type="ECO:0000256" key="1">
    <source>
        <dbReference type="SAM" id="SignalP"/>
    </source>
</evidence>
<keyword evidence="3" id="KW-1185">Reference proteome</keyword>
<proteinExistence type="predicted"/>
<reference evidence="2 3" key="1">
    <citation type="submission" date="2023-05" db="EMBL/GenBank/DDBJ databases">
        <authorList>
            <person name="Zhang X."/>
        </authorList>
    </citation>
    <scope>NUCLEOTIDE SEQUENCE [LARGE SCALE GENOMIC DNA]</scope>
    <source>
        <strain evidence="2 3">DM2B3-1</strain>
    </source>
</reference>
<dbReference type="Proteomes" id="UP001228581">
    <property type="component" value="Unassembled WGS sequence"/>
</dbReference>